<dbReference type="InterPro" id="IPR013830">
    <property type="entry name" value="SGNH_hydro"/>
</dbReference>
<dbReference type="Proteomes" id="UP000215059">
    <property type="component" value="Unassembled WGS sequence"/>
</dbReference>
<evidence type="ECO:0000259" key="1">
    <source>
        <dbReference type="Pfam" id="PF13472"/>
    </source>
</evidence>
<keyword evidence="3" id="KW-1185">Reference proteome</keyword>
<comment type="caution">
    <text evidence="2">The sequence shown here is derived from an EMBL/GenBank/DDBJ whole genome shotgun (WGS) entry which is preliminary data.</text>
</comment>
<evidence type="ECO:0000313" key="2">
    <source>
        <dbReference type="EMBL" id="OYD58663.1"/>
    </source>
</evidence>
<dbReference type="GO" id="GO:0004622">
    <property type="term" value="F:phosphatidylcholine lysophospholipase activity"/>
    <property type="evidence" value="ECO:0007669"/>
    <property type="project" value="TreeGrafter"/>
</dbReference>
<proteinExistence type="predicted"/>
<sequence length="223" mass="25631">MDNNTNTKKNKLRYTALGDSITVGVGSASLHYKGYVPRFEEFTEIALGVRLKTRNFAHSGDTTEEILRKVMKKEVFKRVLRSDIITITAGGNDLIQAAKVFFKTYEEDALFEALVRCKENMTKLLCAIAEEKEKHKKPYIVRICNLYNPYSEVQSAVKWVGLFNEHLESFCRFPNVKIADLYSAFLGREKDLLWWDSIHPNSRGYQAIAVALYELGYSELLDR</sequence>
<dbReference type="SUPFAM" id="SSF52266">
    <property type="entry name" value="SGNH hydrolase"/>
    <property type="match status" value="1"/>
</dbReference>
<dbReference type="Pfam" id="PF13472">
    <property type="entry name" value="Lipase_GDSL_2"/>
    <property type="match status" value="1"/>
</dbReference>
<dbReference type="AlphaFoldDB" id="A0A235FCK0"/>
<protein>
    <recommendedName>
        <fullName evidence="1">SGNH hydrolase-type esterase domain-containing protein</fullName>
    </recommendedName>
</protein>
<accession>A0A235FCK0</accession>
<gene>
    <name evidence="2" type="ORF">CGZ90_01815</name>
</gene>
<dbReference type="EMBL" id="NOII01000001">
    <property type="protein sequence ID" value="OYD58663.1"/>
    <property type="molecule type" value="Genomic_DNA"/>
</dbReference>
<dbReference type="OrthoDB" id="26855at2"/>
<dbReference type="PANTHER" id="PTHR30383">
    <property type="entry name" value="THIOESTERASE 1/PROTEASE 1/LYSOPHOSPHOLIPASE L1"/>
    <property type="match status" value="1"/>
</dbReference>
<reference evidence="2 3" key="1">
    <citation type="submission" date="2017-07" db="EMBL/GenBank/DDBJ databases">
        <title>Fictibacillus sp. nov. GDSW-R2A3 Genome sequencing and assembly.</title>
        <authorList>
            <person name="Mayilraj S."/>
        </authorList>
    </citation>
    <scope>NUCLEOTIDE SEQUENCE [LARGE SCALE GENOMIC DNA]</scope>
    <source>
        <strain evidence="2 3">GDSW-R2A3</strain>
    </source>
</reference>
<dbReference type="InterPro" id="IPR051532">
    <property type="entry name" value="Ester_Hydrolysis_Enzymes"/>
</dbReference>
<dbReference type="Gene3D" id="3.40.50.1110">
    <property type="entry name" value="SGNH hydrolase"/>
    <property type="match status" value="1"/>
</dbReference>
<name>A0A235FCK0_9BACL</name>
<evidence type="ECO:0000313" key="3">
    <source>
        <dbReference type="Proteomes" id="UP000215059"/>
    </source>
</evidence>
<feature type="domain" description="SGNH hydrolase-type esterase" evidence="1">
    <location>
        <begin position="16"/>
        <end position="207"/>
    </location>
</feature>
<dbReference type="PANTHER" id="PTHR30383:SF27">
    <property type="entry name" value="SPORE GERMINATION LIPASE LIPC"/>
    <property type="match status" value="1"/>
</dbReference>
<organism evidence="2 3">
    <name type="scientific">Fictibacillus aquaticus</name>
    <dbReference type="NCBI Taxonomy" id="2021314"/>
    <lineage>
        <taxon>Bacteria</taxon>
        <taxon>Bacillati</taxon>
        <taxon>Bacillota</taxon>
        <taxon>Bacilli</taxon>
        <taxon>Bacillales</taxon>
        <taxon>Fictibacillaceae</taxon>
        <taxon>Fictibacillus</taxon>
    </lineage>
</organism>
<dbReference type="InterPro" id="IPR036514">
    <property type="entry name" value="SGNH_hydro_sf"/>
</dbReference>
<dbReference type="RefSeq" id="WP_094250624.1">
    <property type="nucleotide sequence ID" value="NZ_JBHLXL010000001.1"/>
</dbReference>